<dbReference type="PRINTS" id="PR00119">
    <property type="entry name" value="CATATPASE"/>
</dbReference>
<dbReference type="STRING" id="1121305.CLCOL_12140"/>
<dbReference type="CDD" id="cd07516">
    <property type="entry name" value="HAD_Pase"/>
    <property type="match status" value="1"/>
</dbReference>
<keyword evidence="1" id="KW-0378">Hydrolase</keyword>
<name>A0A151AN83_9CLOT</name>
<dbReference type="PROSITE" id="PS01229">
    <property type="entry name" value="COF_2"/>
    <property type="match status" value="1"/>
</dbReference>
<dbReference type="RefSeq" id="WP_061858088.1">
    <property type="nucleotide sequence ID" value="NZ_LTBB01000005.1"/>
</dbReference>
<gene>
    <name evidence="1" type="primary">yidA_1</name>
    <name evidence="1" type="ORF">CLCOL_12140</name>
</gene>
<dbReference type="Pfam" id="PF08282">
    <property type="entry name" value="Hydrolase_3"/>
    <property type="match status" value="1"/>
</dbReference>
<dbReference type="NCBIfam" id="TIGR01484">
    <property type="entry name" value="HAD-SF-IIB"/>
    <property type="match status" value="1"/>
</dbReference>
<dbReference type="InterPro" id="IPR000150">
    <property type="entry name" value="Cof"/>
</dbReference>
<dbReference type="GO" id="GO:0005829">
    <property type="term" value="C:cytosol"/>
    <property type="evidence" value="ECO:0007669"/>
    <property type="project" value="TreeGrafter"/>
</dbReference>
<sequence>MAFKLVCLDMDGTLLNSSKEVSNRNKEAIKKAHDMGVKIAISTGRVFTSAKYYAQLLGINAPIIASNGAYIREKDRNKVIYSSTLSIEECKKILGIIKNYDFKVYFNTFNTIISPKPYPKGYTYLEMNEDLSDDMKINLHVNPNLEEEFVNRDGEILKAICISEDYSTLKKAKDEIINLKSFEVVSSLGDNFEVMKKGISKGNAVKILTEFYGFKREEVICIGDGENDLSMIKYAGLGVAMGNAPDYVKKEADYITETNDKDGVAEIIEKFILQ</sequence>
<dbReference type="PANTHER" id="PTHR10000">
    <property type="entry name" value="PHOSPHOSERINE PHOSPHATASE"/>
    <property type="match status" value="1"/>
</dbReference>
<dbReference type="AlphaFoldDB" id="A0A151AN83"/>
<reference evidence="1 2" key="1">
    <citation type="submission" date="2016-02" db="EMBL/GenBank/DDBJ databases">
        <title>Genome sequence of Clostridium colicanis DSM 13634.</title>
        <authorList>
            <person name="Poehlein A."/>
            <person name="Daniel R."/>
        </authorList>
    </citation>
    <scope>NUCLEOTIDE SEQUENCE [LARGE SCALE GENOMIC DNA]</scope>
    <source>
        <strain evidence="1 2">DSM 13634</strain>
    </source>
</reference>
<dbReference type="PATRIC" id="fig|1121305.3.peg.1216"/>
<dbReference type="InterPro" id="IPR023214">
    <property type="entry name" value="HAD_sf"/>
</dbReference>
<dbReference type="SFLD" id="SFLDG01144">
    <property type="entry name" value="C2.B.4:_PGP_Like"/>
    <property type="match status" value="1"/>
</dbReference>
<protein>
    <submittedName>
        <fullName evidence="1">Sugar phosphatase YidA</fullName>
        <ecNumber evidence="1">3.1.3.23</ecNumber>
    </submittedName>
</protein>
<proteinExistence type="predicted"/>
<organism evidence="1 2">
    <name type="scientific">Clostridium colicanis DSM 13634</name>
    <dbReference type="NCBI Taxonomy" id="1121305"/>
    <lineage>
        <taxon>Bacteria</taxon>
        <taxon>Bacillati</taxon>
        <taxon>Bacillota</taxon>
        <taxon>Clostridia</taxon>
        <taxon>Eubacteriales</taxon>
        <taxon>Clostridiaceae</taxon>
        <taxon>Clostridium</taxon>
    </lineage>
</organism>
<accession>A0A151AN83</accession>
<dbReference type="InterPro" id="IPR006379">
    <property type="entry name" value="HAD-SF_hydro_IIB"/>
</dbReference>
<evidence type="ECO:0000313" key="2">
    <source>
        <dbReference type="Proteomes" id="UP000075374"/>
    </source>
</evidence>
<dbReference type="Gene3D" id="3.40.50.1000">
    <property type="entry name" value="HAD superfamily/HAD-like"/>
    <property type="match status" value="1"/>
</dbReference>
<dbReference type="Gene3D" id="3.30.1240.10">
    <property type="match status" value="1"/>
</dbReference>
<keyword evidence="2" id="KW-1185">Reference proteome</keyword>
<dbReference type="SFLD" id="SFLDS00003">
    <property type="entry name" value="Haloacid_Dehalogenase"/>
    <property type="match status" value="1"/>
</dbReference>
<dbReference type="PANTHER" id="PTHR10000:SF8">
    <property type="entry name" value="HAD SUPERFAMILY HYDROLASE-LIKE, TYPE 3"/>
    <property type="match status" value="1"/>
</dbReference>
<dbReference type="Proteomes" id="UP000075374">
    <property type="component" value="Unassembled WGS sequence"/>
</dbReference>
<dbReference type="EC" id="3.1.3.23" evidence="1"/>
<dbReference type="EMBL" id="LTBB01000005">
    <property type="protein sequence ID" value="KYH29078.1"/>
    <property type="molecule type" value="Genomic_DNA"/>
</dbReference>
<evidence type="ECO:0000313" key="1">
    <source>
        <dbReference type="EMBL" id="KYH29078.1"/>
    </source>
</evidence>
<dbReference type="GO" id="GO:0050308">
    <property type="term" value="F:sugar-phosphatase activity"/>
    <property type="evidence" value="ECO:0007669"/>
    <property type="project" value="UniProtKB-EC"/>
</dbReference>
<dbReference type="PROSITE" id="PS01228">
    <property type="entry name" value="COF_1"/>
    <property type="match status" value="1"/>
</dbReference>
<dbReference type="GO" id="GO:0000287">
    <property type="term" value="F:magnesium ion binding"/>
    <property type="evidence" value="ECO:0007669"/>
    <property type="project" value="TreeGrafter"/>
</dbReference>
<dbReference type="SUPFAM" id="SSF56784">
    <property type="entry name" value="HAD-like"/>
    <property type="match status" value="1"/>
</dbReference>
<dbReference type="SFLD" id="SFLDG01140">
    <property type="entry name" value="C2.B:_Phosphomannomutase_and_P"/>
    <property type="match status" value="1"/>
</dbReference>
<dbReference type="NCBIfam" id="TIGR00099">
    <property type="entry name" value="Cof-subfamily"/>
    <property type="match status" value="1"/>
</dbReference>
<comment type="caution">
    <text evidence="1">The sequence shown here is derived from an EMBL/GenBank/DDBJ whole genome shotgun (WGS) entry which is preliminary data.</text>
</comment>
<dbReference type="InterPro" id="IPR036412">
    <property type="entry name" value="HAD-like_sf"/>
</dbReference>